<organism evidence="2 3">
    <name type="scientific">Oldenlandia corymbosa var. corymbosa</name>
    <dbReference type="NCBI Taxonomy" id="529605"/>
    <lineage>
        <taxon>Eukaryota</taxon>
        <taxon>Viridiplantae</taxon>
        <taxon>Streptophyta</taxon>
        <taxon>Embryophyta</taxon>
        <taxon>Tracheophyta</taxon>
        <taxon>Spermatophyta</taxon>
        <taxon>Magnoliopsida</taxon>
        <taxon>eudicotyledons</taxon>
        <taxon>Gunneridae</taxon>
        <taxon>Pentapetalae</taxon>
        <taxon>asterids</taxon>
        <taxon>lamiids</taxon>
        <taxon>Gentianales</taxon>
        <taxon>Rubiaceae</taxon>
        <taxon>Rubioideae</taxon>
        <taxon>Spermacoceae</taxon>
        <taxon>Hedyotis-Oldenlandia complex</taxon>
        <taxon>Oldenlandia</taxon>
    </lineage>
</organism>
<gene>
    <name evidence="2" type="ORF">OLC1_LOCUS22057</name>
</gene>
<feature type="region of interest" description="Disordered" evidence="1">
    <location>
        <begin position="52"/>
        <end position="72"/>
    </location>
</feature>
<sequence>MAYIIKDGKKKKICDWEIFVSMCSGSPVVTTFVHRHKCKFRHKNKSVTSTIAGHNKRTCPSRKASQGTQNDQAEIQNQSIETSDKCGSYGILGHNEITCPFIELVDGVVDLASNFDDLSNVVQLDVDVKRKVIVPDEGKTQSDDLNEDIVAEIKAIEAEAAIKIEQLTKKQKVQFGIDAGAEQVPLPALRKSPRKKLKDLSVKGRKSNVQIIGASTSTSKGKQKSMSQPIKILKNAHLIGQDVPKVNRNGFVVIALVYCLFPFQSLSRPANPKPTKLRGKKKIVAGPVKEKKKGKQNKKSGFQLIDEPLDDIQEETRISEILILYKKSEFGFRKSESLSELKKNWTGFQQS</sequence>
<dbReference type="Proteomes" id="UP001161247">
    <property type="component" value="Chromosome 8"/>
</dbReference>
<evidence type="ECO:0000313" key="3">
    <source>
        <dbReference type="Proteomes" id="UP001161247"/>
    </source>
</evidence>
<feature type="compositionally biased region" description="Polar residues" evidence="1">
    <location>
        <begin position="63"/>
        <end position="72"/>
    </location>
</feature>
<accession>A0AAV1E732</accession>
<dbReference type="AlphaFoldDB" id="A0AAV1E732"/>
<name>A0AAV1E732_OLDCO</name>
<evidence type="ECO:0000313" key="2">
    <source>
        <dbReference type="EMBL" id="CAI9115552.1"/>
    </source>
</evidence>
<protein>
    <submittedName>
        <fullName evidence="2">OLC1v1016476C1</fullName>
    </submittedName>
</protein>
<reference evidence="2" key="1">
    <citation type="submission" date="2023-03" db="EMBL/GenBank/DDBJ databases">
        <authorList>
            <person name="Julca I."/>
        </authorList>
    </citation>
    <scope>NUCLEOTIDE SEQUENCE</scope>
</reference>
<keyword evidence="3" id="KW-1185">Reference proteome</keyword>
<dbReference type="EMBL" id="OX459125">
    <property type="protein sequence ID" value="CAI9115552.1"/>
    <property type="molecule type" value="Genomic_DNA"/>
</dbReference>
<evidence type="ECO:0000256" key="1">
    <source>
        <dbReference type="SAM" id="MobiDB-lite"/>
    </source>
</evidence>
<proteinExistence type="predicted"/>